<feature type="domain" description="TNase-like" evidence="5">
    <location>
        <begin position="521"/>
        <end position="661"/>
    </location>
</feature>
<evidence type="ECO:0000259" key="5">
    <source>
        <dbReference type="PROSITE" id="PS50830"/>
    </source>
</evidence>
<proteinExistence type="predicted"/>
<dbReference type="GO" id="GO:0004518">
    <property type="term" value="F:nuclease activity"/>
    <property type="evidence" value="ECO:0007669"/>
    <property type="project" value="TreeGrafter"/>
</dbReference>
<dbReference type="PANTHER" id="PTHR12302:SF2">
    <property type="entry name" value="STAPHYLOCOCCAL NUCLEASE DOMAIN-CONTAINING PROTEIN 1"/>
    <property type="match status" value="1"/>
</dbReference>
<dbReference type="InterPro" id="IPR016071">
    <property type="entry name" value="Staphylococal_nuclease_OB-fold"/>
</dbReference>
<feature type="domain" description="TNase-like" evidence="5">
    <location>
        <begin position="345"/>
        <end position="493"/>
    </location>
</feature>
<dbReference type="Gene3D" id="2.30.30.140">
    <property type="match status" value="1"/>
</dbReference>
<dbReference type="AlphaFoldDB" id="A0AAD2G989"/>
<dbReference type="GO" id="GO:0003723">
    <property type="term" value="F:RNA binding"/>
    <property type="evidence" value="ECO:0007669"/>
    <property type="project" value="UniProtKB-UniRule"/>
</dbReference>
<dbReference type="SUPFAM" id="SSF50199">
    <property type="entry name" value="Staphylococcal nuclease"/>
    <property type="match status" value="5"/>
</dbReference>
<dbReference type="InterPro" id="IPR035437">
    <property type="entry name" value="SNase_OB-fold_sf"/>
</dbReference>
<protein>
    <recommendedName>
        <fullName evidence="5">TNase-like domain-containing protein</fullName>
    </recommendedName>
</protein>
<evidence type="ECO:0000256" key="3">
    <source>
        <dbReference type="ARBA" id="ARBA00022737"/>
    </source>
</evidence>
<name>A0AAD2G989_9STRA</name>
<feature type="domain" description="TNase-like" evidence="5">
    <location>
        <begin position="9"/>
        <end position="160"/>
    </location>
</feature>
<dbReference type="GO" id="GO:0006402">
    <property type="term" value="P:mRNA catabolic process"/>
    <property type="evidence" value="ECO:0007669"/>
    <property type="project" value="UniProtKB-UniRule"/>
</dbReference>
<dbReference type="SMART" id="SM00333">
    <property type="entry name" value="TUDOR"/>
    <property type="match status" value="1"/>
</dbReference>
<dbReference type="InterPro" id="IPR002999">
    <property type="entry name" value="Tudor"/>
</dbReference>
<keyword evidence="3" id="KW-0677">Repeat</keyword>
<sequence length="920" mass="99273">MSAPTILPSRGVARVKNVLSGDTVVLTGKPTATGTAPEVTFTLESVLSPRLASKGNGNVDEPGSFDAREWLRRLVAGKMVQFETVKQGASAGDRVYGLLMFTPPGTAQPINIAVEAVRNGNATPKNTVLDDNSEDADEYKKALKSAYQEAKTASIGIHSSSPLVRKLKTSGDDFEASALVQKSKKHGNHGKIKCIIEYIFDGNRFRMQVVDPAMGDLQYASFTLFLAGVSCPRLGNSRADPPTPPEEFAEKARDFVELRLLQRELDISLHGTDKSGSTIVGTIHHPKGNIAVELLKNGFAKMSDWTARMMNPADVPALRIAETNSKRTKTGLWHSYQPPKLSGAAQISGIVVEVLSGDTLYILPDGQLYDSETKLVKVSLASVRAPRAGNRSGRADENYSYECKDRLRSLTVGKPCKVQVHYEREIPMGDKPEKRQFGTVAVKNKADVGEVLISEGLATTQFHRDGEETSPRYDDLRAAEAVAKAAKVGLHSDAEYSRTPTNDLTDPKKAKAYSGALMRAGKIKAVVEYCFNGARYKLFVPAENCHIVFAVANLRCPQPSPVGSRQTKAAEPFGDASKRHARMTVLQRTVDIACTGVTNGGVVTGNITVGSGAQERDFAMELVGAGLATVDQRKIDYGEAPPQLVDAQIAAKSNRMGVWSVEQQPTAAVQTKTNDSVSEQVASIRVSEIRSAAHFFYHIVNDDTVKVIEESMKLFTTNNGTGGAPCDVKVHKVVAALFDDGSGKSWYRAKIVEKLSPEKVTIVFIDHGNVATVPVATHLRPLDDSLLPDKIPAVAKEACLALALARPLTDDYGIDGAKMFQSICWGKDIVARIHGTDESGKVVTSIVTESGETANTQLVAAGLARVFKPSSAKALASRMVDGSSIMKLAAELNVAQENARRSRSGMWRYGDIGEDDDDEM</sequence>
<keyword evidence="7" id="KW-1185">Reference proteome</keyword>
<dbReference type="SMART" id="SM00318">
    <property type="entry name" value="SNc"/>
    <property type="match status" value="4"/>
</dbReference>
<dbReference type="GO" id="GO:0005634">
    <property type="term" value="C:nucleus"/>
    <property type="evidence" value="ECO:0007669"/>
    <property type="project" value="TreeGrafter"/>
</dbReference>
<dbReference type="Gene3D" id="2.40.50.90">
    <property type="match status" value="5"/>
</dbReference>
<keyword evidence="2 4" id="KW-0963">Cytoplasm</keyword>
<feature type="domain" description="TNase-like" evidence="5">
    <location>
        <begin position="190"/>
        <end position="335"/>
    </location>
</feature>
<dbReference type="Pfam" id="PF00565">
    <property type="entry name" value="SNase"/>
    <property type="match status" value="4"/>
</dbReference>
<dbReference type="GO" id="GO:0005829">
    <property type="term" value="C:cytosol"/>
    <property type="evidence" value="ECO:0007669"/>
    <property type="project" value="UniProtKB-UniRule"/>
</dbReference>
<evidence type="ECO:0000256" key="1">
    <source>
        <dbReference type="ARBA" id="ARBA00004496"/>
    </source>
</evidence>
<comment type="subcellular location">
    <subcellularLocation>
        <location evidence="1 4">Cytoplasm</location>
    </subcellularLocation>
</comment>
<reference evidence="6" key="1">
    <citation type="submission" date="2023-08" db="EMBL/GenBank/DDBJ databases">
        <authorList>
            <person name="Audoor S."/>
            <person name="Bilcke G."/>
        </authorList>
    </citation>
    <scope>NUCLEOTIDE SEQUENCE</scope>
</reference>
<dbReference type="SUPFAM" id="SSF63748">
    <property type="entry name" value="Tudor/PWWP/MBT"/>
    <property type="match status" value="1"/>
</dbReference>
<dbReference type="PANTHER" id="PTHR12302">
    <property type="entry name" value="EBNA2 BINDING PROTEIN P100"/>
    <property type="match status" value="1"/>
</dbReference>
<dbReference type="GO" id="GO:0031047">
    <property type="term" value="P:regulatory ncRNA-mediated gene silencing"/>
    <property type="evidence" value="ECO:0007669"/>
    <property type="project" value="UniProtKB-UniRule"/>
</dbReference>
<dbReference type="InterPro" id="IPR016685">
    <property type="entry name" value="Silence_cplx_Nase-comp_TudorSN"/>
</dbReference>
<dbReference type="EMBL" id="CAKOGP040002302">
    <property type="protein sequence ID" value="CAJ1966586.1"/>
    <property type="molecule type" value="Genomic_DNA"/>
</dbReference>
<evidence type="ECO:0000313" key="6">
    <source>
        <dbReference type="EMBL" id="CAJ1966586.1"/>
    </source>
</evidence>
<organism evidence="6 7">
    <name type="scientific">Cylindrotheca closterium</name>
    <dbReference type="NCBI Taxonomy" id="2856"/>
    <lineage>
        <taxon>Eukaryota</taxon>
        <taxon>Sar</taxon>
        <taxon>Stramenopiles</taxon>
        <taxon>Ochrophyta</taxon>
        <taxon>Bacillariophyta</taxon>
        <taxon>Bacillariophyceae</taxon>
        <taxon>Bacillariophycidae</taxon>
        <taxon>Bacillariales</taxon>
        <taxon>Bacillariaceae</taxon>
        <taxon>Cylindrotheca</taxon>
    </lineage>
</organism>
<comment type="caution">
    <text evidence="6">The sequence shown here is derived from an EMBL/GenBank/DDBJ whole genome shotgun (WGS) entry which is preliminary data.</text>
</comment>
<evidence type="ECO:0000256" key="2">
    <source>
        <dbReference type="ARBA" id="ARBA00022490"/>
    </source>
</evidence>
<dbReference type="Proteomes" id="UP001295423">
    <property type="component" value="Unassembled WGS sequence"/>
</dbReference>
<evidence type="ECO:0000256" key="4">
    <source>
        <dbReference type="PIRNR" id="PIRNR017179"/>
    </source>
</evidence>
<evidence type="ECO:0000313" key="7">
    <source>
        <dbReference type="Proteomes" id="UP001295423"/>
    </source>
</evidence>
<dbReference type="Pfam" id="PF00567">
    <property type="entry name" value="TUDOR"/>
    <property type="match status" value="1"/>
</dbReference>
<accession>A0AAD2G989</accession>
<gene>
    <name evidence="6" type="ORF">CYCCA115_LOCUS22171</name>
</gene>
<dbReference type="PROSITE" id="PS50830">
    <property type="entry name" value="TNASE_3"/>
    <property type="match status" value="4"/>
</dbReference>
<dbReference type="GO" id="GO:0031332">
    <property type="term" value="C:RNAi effector complex"/>
    <property type="evidence" value="ECO:0007669"/>
    <property type="project" value="InterPro"/>
</dbReference>
<dbReference type="PIRSF" id="PIRSF017179">
    <property type="entry name" value="RISC-Tudor-SN"/>
    <property type="match status" value="1"/>
</dbReference>